<proteinExistence type="predicted"/>
<evidence type="ECO:0000259" key="1">
    <source>
        <dbReference type="PROSITE" id="PS50011"/>
    </source>
</evidence>
<reference evidence="3" key="1">
    <citation type="submission" date="2021-05" db="EMBL/GenBank/DDBJ databases">
        <title>Direct Submission.</title>
        <authorList>
            <person name="Li K."/>
            <person name="Gao J."/>
        </authorList>
    </citation>
    <scope>NUCLEOTIDE SEQUENCE [LARGE SCALE GENOMIC DNA]</scope>
    <source>
        <strain evidence="3">HDS12</strain>
    </source>
</reference>
<dbReference type="Proteomes" id="UP000678016">
    <property type="component" value="Chromosome"/>
</dbReference>
<dbReference type="InterPro" id="IPR011009">
    <property type="entry name" value="Kinase-like_dom_sf"/>
</dbReference>
<dbReference type="Gene3D" id="1.50.10.10">
    <property type="match status" value="2"/>
</dbReference>
<dbReference type="PROSITE" id="PS50011">
    <property type="entry name" value="PROTEIN_KINASE_DOM"/>
    <property type="match status" value="1"/>
</dbReference>
<feature type="domain" description="Protein kinase" evidence="1">
    <location>
        <begin position="231"/>
        <end position="495"/>
    </location>
</feature>
<dbReference type="InterPro" id="IPR057929">
    <property type="entry name" value="RamC_N"/>
</dbReference>
<dbReference type="Gene3D" id="1.10.510.10">
    <property type="entry name" value="Transferase(Phosphotransferase) domain 1"/>
    <property type="match status" value="1"/>
</dbReference>
<gene>
    <name evidence="2" type="primary">lanKC</name>
    <name evidence="2" type="ORF">KGD83_01500</name>
</gene>
<dbReference type="InterPro" id="IPR000719">
    <property type="entry name" value="Prot_kinase_dom"/>
</dbReference>
<dbReference type="SUPFAM" id="SSF158745">
    <property type="entry name" value="LanC-like"/>
    <property type="match status" value="1"/>
</dbReference>
<protein>
    <submittedName>
        <fullName evidence="2">Class III lanthionine synthetase LanKC</fullName>
    </submittedName>
</protein>
<dbReference type="CDD" id="cd04791">
    <property type="entry name" value="LanC_SerThrkinase"/>
    <property type="match status" value="1"/>
</dbReference>
<dbReference type="InterPro" id="IPR053524">
    <property type="entry name" value="Aerial_hyphae_peptide-synth"/>
</dbReference>
<dbReference type="EMBL" id="CP074132">
    <property type="protein sequence ID" value="QUX29304.1"/>
    <property type="molecule type" value="Genomic_DNA"/>
</dbReference>
<dbReference type="InterPro" id="IPR012341">
    <property type="entry name" value="6hp_glycosidase-like_sf"/>
</dbReference>
<dbReference type="Pfam" id="PF00069">
    <property type="entry name" value="Pkinase"/>
    <property type="match status" value="1"/>
</dbReference>
<dbReference type="SMART" id="SM00220">
    <property type="entry name" value="S_TKc"/>
    <property type="match status" value="1"/>
</dbReference>
<evidence type="ECO:0000313" key="2">
    <source>
        <dbReference type="EMBL" id="QUX29304.1"/>
    </source>
</evidence>
<keyword evidence="3" id="KW-1185">Reference proteome</keyword>
<dbReference type="NCBIfam" id="NF038151">
    <property type="entry name" value="lanthi_synth_III"/>
    <property type="match status" value="1"/>
</dbReference>
<sequence>MLDLVEMYTLADPLFFEEPSRLTDDSPNALVTPADLSVTRLDPPPGWRRERDGLWHVVSPEAPDLPEQGWKIHVSATVDNADAICREVWEHCTEHGLVFKYLLNRNILVAANTKYAPRASSGKLLTVYPRDEEELEGTLHALSARVGGQPGPYVLSDLRWDRGPLHVRYGAFRQMWCLDEHGSRVPALRAPDGALVPDRRLPSFTPPPWVALPSFLQPHLDARSTGERVPYLVDRALHFSNGGGIYLGRREEDGTRVVLKEARPHAGLDRELRDAVSRQTREEENLRRLDGVPGVPRFLDSFTLGGHRFLVQEYKEGRTLGSWCAVHHPGVTEAYADADALAAFTGRALRILGRLEAVLGAVHDRGLVFADLHANNVLVDEDDEVCLIDYELAFDAKGEGRRAPLGAPGFASADRVGTAVDRYALAATRLSVFLPFSRITALSPHKAAELVDLLRELYPVPREWADEIERELVPERPEEAPARPPVSLGSVAAGITASATPERTDRLFPGDLQQFLSGGYGVAHGAAGVLWALERACGTRFPEHEEWLLSAARRLRSPGPGFYDGVSGLAYVLDHLGHRDEADDLLERHAGQECGGISLFSGTAGVCAALVHLSRGGSDDARMTRALALGGRLSEAVAEAEAATEPPRPGRAGLMRGWSGVALAVLNLYRATGDGLWLDTAARALHLDLDQCVSAPDGTLLVRDRGARALPNIDAGGLGVALVAKELLEHREDGRCAESLPALTRSCHTLLYAQADLFHGKAGQVAALARLGGAPEALRSRVAELEWYALPFRGRTAFHGGRVPRLSMDLATGGAGVLLALAAAEGGGRPFLPFFSEAP</sequence>
<dbReference type="SUPFAM" id="SSF56112">
    <property type="entry name" value="Protein kinase-like (PK-like)"/>
    <property type="match status" value="1"/>
</dbReference>
<name>A0ABX8C4H9_9ACTN</name>
<organism evidence="2 3">
    <name type="scientific">Nocardiopsis akebiae</name>
    <dbReference type="NCBI Taxonomy" id="2831968"/>
    <lineage>
        <taxon>Bacteria</taxon>
        <taxon>Bacillati</taxon>
        <taxon>Actinomycetota</taxon>
        <taxon>Actinomycetes</taxon>
        <taxon>Streptosporangiales</taxon>
        <taxon>Nocardiopsidaceae</taxon>
        <taxon>Nocardiopsis</taxon>
    </lineage>
</organism>
<dbReference type="SMART" id="SM01260">
    <property type="entry name" value="LANC_like"/>
    <property type="match status" value="1"/>
</dbReference>
<dbReference type="InterPro" id="IPR007822">
    <property type="entry name" value="LANC-like"/>
</dbReference>
<evidence type="ECO:0000313" key="3">
    <source>
        <dbReference type="Proteomes" id="UP000678016"/>
    </source>
</evidence>
<dbReference type="InterPro" id="IPR058053">
    <property type="entry name" value="RamC_C"/>
</dbReference>
<dbReference type="RefSeq" id="WP_212642175.1">
    <property type="nucleotide sequence ID" value="NZ_CP074132.1"/>
</dbReference>
<accession>A0ABX8C4H9</accession>
<dbReference type="Pfam" id="PF25816">
    <property type="entry name" value="RamC_N"/>
    <property type="match status" value="1"/>
</dbReference>